<feature type="region of interest" description="Disordered" evidence="1">
    <location>
        <begin position="1"/>
        <end position="44"/>
    </location>
</feature>
<evidence type="ECO:0000256" key="1">
    <source>
        <dbReference type="SAM" id="MobiDB-lite"/>
    </source>
</evidence>
<protein>
    <submittedName>
        <fullName evidence="2">Uncharacterized protein</fullName>
    </submittedName>
</protein>
<sequence>MHNDSGGLPYATESTTDAGSDGGHEAQGASTDVNIPVSGSPEDAGSQLGALVMPGSDSSLIATPPLEATVGRYETQPSTETTTPVRNIEADMGPAQLYSPPARRSTHQLNEGYLNRPCADIVENLDDCRGNITQLSGVSFGIHETLGQALSTQPILESSLPNWLHIDASSFNFDTAMFEPLGALETMEFNDHQGELNVQ</sequence>
<gene>
    <name evidence="2" type="ORF">BFJ63_vAg18203</name>
</gene>
<name>A0A4V1RXQ4_FUSOX</name>
<proteinExistence type="predicted"/>
<comment type="caution">
    <text evidence="2">The sequence shown here is derived from an EMBL/GenBank/DDBJ whole genome shotgun (WGS) entry which is preliminary data.</text>
</comment>
<dbReference type="AlphaFoldDB" id="A0A4V1RXQ4"/>
<dbReference type="Proteomes" id="UP000290540">
    <property type="component" value="Unassembled WGS sequence"/>
</dbReference>
<accession>A0A4V1RXQ4</accession>
<organism evidence="2 3">
    <name type="scientific">Fusarium oxysporum f. sp. narcissi</name>
    <dbReference type="NCBI Taxonomy" id="451672"/>
    <lineage>
        <taxon>Eukaryota</taxon>
        <taxon>Fungi</taxon>
        <taxon>Dikarya</taxon>
        <taxon>Ascomycota</taxon>
        <taxon>Pezizomycotina</taxon>
        <taxon>Sordariomycetes</taxon>
        <taxon>Hypocreomycetidae</taxon>
        <taxon>Hypocreales</taxon>
        <taxon>Nectriaceae</taxon>
        <taxon>Fusarium</taxon>
        <taxon>Fusarium oxysporum species complex</taxon>
    </lineage>
</organism>
<dbReference type="EMBL" id="MQTW01000859">
    <property type="protein sequence ID" value="RYC78916.1"/>
    <property type="molecule type" value="Genomic_DNA"/>
</dbReference>
<evidence type="ECO:0000313" key="2">
    <source>
        <dbReference type="EMBL" id="RYC78916.1"/>
    </source>
</evidence>
<evidence type="ECO:0000313" key="3">
    <source>
        <dbReference type="Proteomes" id="UP000290540"/>
    </source>
</evidence>
<reference evidence="2 3" key="1">
    <citation type="submission" date="2016-12" db="EMBL/GenBank/DDBJ databases">
        <title>Draft genome sequence of Fusarium oxysporum causing rot on Narcissus.</title>
        <authorList>
            <person name="Armitage A.D."/>
            <person name="Taylor A."/>
            <person name="Clarkson J.P."/>
            <person name="Harrison R.J."/>
            <person name="Jackson A.C."/>
        </authorList>
    </citation>
    <scope>NUCLEOTIDE SEQUENCE [LARGE SCALE GENOMIC DNA]</scope>
    <source>
        <strain evidence="2 3">N139</strain>
    </source>
</reference>